<evidence type="ECO:0000313" key="3">
    <source>
        <dbReference type="Proteomes" id="UP001571980"/>
    </source>
</evidence>
<keyword evidence="1" id="KW-1133">Transmembrane helix</keyword>
<dbReference type="RefSeq" id="WP_372823434.1">
    <property type="nucleotide sequence ID" value="NZ_JARRIF010000003.1"/>
</dbReference>
<dbReference type="EMBL" id="JARRIG010000002">
    <property type="protein sequence ID" value="MFA4803962.1"/>
    <property type="molecule type" value="Genomic_DNA"/>
</dbReference>
<evidence type="ECO:0000256" key="1">
    <source>
        <dbReference type="SAM" id="Phobius"/>
    </source>
</evidence>
<gene>
    <name evidence="2" type="ORF">P8X34_04270</name>
</gene>
<sequence>MKIGKTLQVIGVIVGVLFFVLAYLKVGGWVYFLALASIGLIYFGTVLDAFENYSGNVRKFRILEVTMILLCALSFAFVSDYTHSTALGIAVSAPFLVLAGYFGNKVREKKTVEVTVLMGKF</sequence>
<proteinExistence type="predicted"/>
<keyword evidence="1" id="KW-0472">Membrane</keyword>
<evidence type="ECO:0000313" key="2">
    <source>
        <dbReference type="EMBL" id="MFA4803962.1"/>
    </source>
</evidence>
<organism evidence="2 3">
    <name type="scientific">Pyrococcus kukulkanii</name>
    <dbReference type="NCBI Taxonomy" id="1609559"/>
    <lineage>
        <taxon>Archaea</taxon>
        <taxon>Methanobacteriati</taxon>
        <taxon>Methanobacteriota</taxon>
        <taxon>Thermococci</taxon>
        <taxon>Thermococcales</taxon>
        <taxon>Thermococcaceae</taxon>
        <taxon>Pyrococcus</taxon>
    </lineage>
</organism>
<protein>
    <recommendedName>
        <fullName evidence="4">Phosphatidate cytidylyltransferase</fullName>
    </recommendedName>
</protein>
<keyword evidence="3" id="KW-1185">Reference proteome</keyword>
<keyword evidence="1" id="KW-0812">Transmembrane</keyword>
<feature type="transmembrane region" description="Helical" evidence="1">
    <location>
        <begin position="30"/>
        <end position="50"/>
    </location>
</feature>
<feature type="transmembrane region" description="Helical" evidence="1">
    <location>
        <begin position="85"/>
        <end position="103"/>
    </location>
</feature>
<accession>A0ABV4T2F2</accession>
<reference evidence="2 3" key="1">
    <citation type="submission" date="2023-03" db="EMBL/GenBank/DDBJ databases">
        <title>Speciation in Pyrococcus: adaptation to high temperature as a mechanism.</title>
        <authorList>
            <person name="Gu J."/>
        </authorList>
    </citation>
    <scope>NUCLEOTIDE SEQUENCE [LARGE SCALE GENOMIC DNA]</scope>
    <source>
        <strain evidence="2 3">LMOA34</strain>
    </source>
</reference>
<comment type="caution">
    <text evidence="2">The sequence shown here is derived from an EMBL/GenBank/DDBJ whole genome shotgun (WGS) entry which is preliminary data.</text>
</comment>
<feature type="transmembrane region" description="Helical" evidence="1">
    <location>
        <begin position="7"/>
        <end position="24"/>
    </location>
</feature>
<dbReference type="Proteomes" id="UP001571980">
    <property type="component" value="Unassembled WGS sequence"/>
</dbReference>
<name>A0ABV4T2F2_9EURY</name>
<feature type="transmembrane region" description="Helical" evidence="1">
    <location>
        <begin position="62"/>
        <end position="79"/>
    </location>
</feature>
<evidence type="ECO:0008006" key="4">
    <source>
        <dbReference type="Google" id="ProtNLM"/>
    </source>
</evidence>